<comment type="caution">
    <text evidence="1">The sequence shown here is derived from an EMBL/GenBank/DDBJ whole genome shotgun (WGS) entry which is preliminary data.</text>
</comment>
<evidence type="ECO:0000313" key="2">
    <source>
        <dbReference type="Proteomes" id="UP001596368"/>
    </source>
</evidence>
<protein>
    <submittedName>
        <fullName evidence="1">SRPBCC family protein</fullName>
    </submittedName>
</protein>
<dbReference type="Gene3D" id="3.30.530.20">
    <property type="match status" value="1"/>
</dbReference>
<dbReference type="Pfam" id="PF10604">
    <property type="entry name" value="Polyketide_cyc2"/>
    <property type="match status" value="1"/>
</dbReference>
<organism evidence="1 2">
    <name type="scientific">Halobaculum litoreum</name>
    <dbReference type="NCBI Taxonomy" id="3031998"/>
    <lineage>
        <taxon>Archaea</taxon>
        <taxon>Methanobacteriati</taxon>
        <taxon>Methanobacteriota</taxon>
        <taxon>Stenosarchaea group</taxon>
        <taxon>Halobacteria</taxon>
        <taxon>Halobacteriales</taxon>
        <taxon>Haloferacaceae</taxon>
        <taxon>Halobaculum</taxon>
    </lineage>
</organism>
<keyword evidence="2" id="KW-1185">Reference proteome</keyword>
<name>A0ABD5XMD8_9EURY</name>
<proteinExistence type="predicted"/>
<dbReference type="InterPro" id="IPR023393">
    <property type="entry name" value="START-like_dom_sf"/>
</dbReference>
<reference evidence="1 2" key="1">
    <citation type="journal article" date="2019" name="Int. J. Syst. Evol. Microbiol.">
        <title>The Global Catalogue of Microorganisms (GCM) 10K type strain sequencing project: providing services to taxonomists for standard genome sequencing and annotation.</title>
        <authorList>
            <consortium name="The Broad Institute Genomics Platform"/>
            <consortium name="The Broad Institute Genome Sequencing Center for Infectious Disease"/>
            <person name="Wu L."/>
            <person name="Ma J."/>
        </authorList>
    </citation>
    <scope>NUCLEOTIDE SEQUENCE [LARGE SCALE GENOMIC DNA]</scope>
    <source>
        <strain evidence="1 2">DT92</strain>
    </source>
</reference>
<dbReference type="CDD" id="cd07812">
    <property type="entry name" value="SRPBCC"/>
    <property type="match status" value="1"/>
</dbReference>
<dbReference type="GeneID" id="81122836"/>
<accession>A0ABD5XMD8</accession>
<dbReference type="AlphaFoldDB" id="A0ABD5XMD8"/>
<dbReference type="RefSeq" id="WP_284012808.1">
    <property type="nucleotide sequence ID" value="NZ_CP126156.1"/>
</dbReference>
<dbReference type="EMBL" id="JBHSZG010000001">
    <property type="protein sequence ID" value="MFC7135811.1"/>
    <property type="molecule type" value="Genomic_DNA"/>
</dbReference>
<evidence type="ECO:0000313" key="1">
    <source>
        <dbReference type="EMBL" id="MFC7135811.1"/>
    </source>
</evidence>
<dbReference type="InterPro" id="IPR019587">
    <property type="entry name" value="Polyketide_cyclase/dehydratase"/>
</dbReference>
<dbReference type="Proteomes" id="UP001596368">
    <property type="component" value="Unassembled WGS sequence"/>
</dbReference>
<gene>
    <name evidence="1" type="ORF">ACFQRB_02890</name>
</gene>
<sequence>MVTVSHTVRVDAPVEDVFGYVDEPEHHVEMTPSIAAVSNVEPLDNGGKRLEYTYEMVGVSLTGTMETPEYVENERIVFELAGDLAGTLTWAFEADGDATRVTYTAEYDLPGGVLAKAAEPFAVRYNERELRTTLRNLRDRLESGSAP</sequence>
<dbReference type="SUPFAM" id="SSF55961">
    <property type="entry name" value="Bet v1-like"/>
    <property type="match status" value="1"/>
</dbReference>